<dbReference type="InterPro" id="IPR010819">
    <property type="entry name" value="AGE/CE"/>
</dbReference>
<dbReference type="Gene3D" id="1.50.10.10">
    <property type="match status" value="1"/>
</dbReference>
<comment type="similarity">
    <text evidence="2">Belongs to the N-acylglucosamine 2-epimerase family.</text>
</comment>
<dbReference type="SUPFAM" id="SSF48208">
    <property type="entry name" value="Six-hairpin glycosidases"/>
    <property type="match status" value="1"/>
</dbReference>
<evidence type="ECO:0000256" key="2">
    <source>
        <dbReference type="ARBA" id="ARBA00008558"/>
    </source>
</evidence>
<evidence type="ECO:0000313" key="5">
    <source>
        <dbReference type="EMBL" id="WPX73629.1"/>
    </source>
</evidence>
<evidence type="ECO:0000313" key="6">
    <source>
        <dbReference type="Proteomes" id="UP001325248"/>
    </source>
</evidence>
<dbReference type="Proteomes" id="UP001325248">
    <property type="component" value="Chromosome"/>
</dbReference>
<sequence>MGLKEEIKAELMQRIIPFWEGLRDDRGGYYGYMDFDLNVDPEYEKGCILNSRILWFFSNAAVMTGEERLSRAADHAYEFLKTYCMDQEYGGVYWSVASDGTAADAGKHTYAQAFAVYALSSYYEMSKKEEALQDARKLFVLIEEKCTDEYGYQESFTRDWKLEKNEKLSENGLLADKTMNTLLHVLEAYTELLRVTGDETVKTALEKILEIFRKKVYNEEKQQLDVFFDEKLHTISDLYSYGHDIEASWLLDRACQVLGQDEITRQTEDYTQKIANMVYSQALNEDGSMNNECFCGKIDTTRVWWVQAEAMVGFYNCYQKTKDKKYKKAVEDLWNYVKAYMLDQREGAEWFWEVDRHGKPAGAKPVVEPWKCPYHNGRMCMEMLRRM</sequence>
<dbReference type="InterPro" id="IPR008928">
    <property type="entry name" value="6-hairpin_glycosidase_sf"/>
</dbReference>
<keyword evidence="6" id="KW-1185">Reference proteome</keyword>
<keyword evidence="3 4" id="KW-0413">Isomerase</keyword>
<comment type="catalytic activity">
    <reaction evidence="1 4">
        <text>D-cellobiose = beta-D-glucosyl-(1-&gt;4)-D-mannopyranose</text>
        <dbReference type="Rhea" id="RHEA:23384"/>
        <dbReference type="ChEBI" id="CHEBI:17057"/>
        <dbReference type="ChEBI" id="CHEBI:47931"/>
        <dbReference type="EC" id="5.1.3.11"/>
    </reaction>
</comment>
<name>A0ABZ0U8T9_9FIRM</name>
<dbReference type="GO" id="GO:0047736">
    <property type="term" value="F:cellobiose epimerase activity"/>
    <property type="evidence" value="ECO:0007669"/>
    <property type="project" value="UniProtKB-EC"/>
</dbReference>
<dbReference type="EC" id="5.1.3.11" evidence="4"/>
<dbReference type="InterPro" id="IPR028584">
    <property type="entry name" value="Cellobiose_2_epim"/>
</dbReference>
<comment type="function">
    <text evidence="4">Catalyzes the reversible epimerization of cellobiose to 4-O-beta-D-glucopyranosyl-D-mannose (Glc-Man).</text>
</comment>
<reference evidence="5" key="1">
    <citation type="submission" date="2023-10" db="EMBL/GenBank/DDBJ databases">
        <title>Genome sequence of Blautia coccoides DSM 935.</title>
        <authorList>
            <person name="Boeer T."/>
            <person name="Bengelsdorf F.R."/>
            <person name="Daniel R."/>
            <person name="Poehlein A."/>
        </authorList>
    </citation>
    <scope>NUCLEOTIDE SEQUENCE [LARGE SCALE GENOMIC DNA]</scope>
    <source>
        <strain evidence="5">DSM 935</strain>
    </source>
</reference>
<organism evidence="5 6">
    <name type="scientific">Blautia producta</name>
    <dbReference type="NCBI Taxonomy" id="33035"/>
    <lineage>
        <taxon>Bacteria</taxon>
        <taxon>Bacillati</taxon>
        <taxon>Bacillota</taxon>
        <taxon>Clostridia</taxon>
        <taxon>Lachnospirales</taxon>
        <taxon>Lachnospiraceae</taxon>
        <taxon>Blautia</taxon>
    </lineage>
</organism>
<protein>
    <recommendedName>
        <fullName evidence="4">Cellobiose 2-epimerase</fullName>
        <shortName evidence="4">CE</shortName>
        <ecNumber evidence="4">5.1.3.11</ecNumber>
    </recommendedName>
</protein>
<evidence type="ECO:0000256" key="3">
    <source>
        <dbReference type="ARBA" id="ARBA00023235"/>
    </source>
</evidence>
<gene>
    <name evidence="5" type="primary">ce-ne1</name>
    <name evidence="5" type="ORF">BLCOC_19790</name>
</gene>
<comment type="similarity">
    <text evidence="4">Belongs to the cellobiose 2-epimerase family.</text>
</comment>
<accession>A0ABZ0U8T9</accession>
<dbReference type="Pfam" id="PF07221">
    <property type="entry name" value="GlcNAc_2-epim"/>
    <property type="match status" value="1"/>
</dbReference>
<dbReference type="PANTHER" id="PTHR15108">
    <property type="entry name" value="N-ACYLGLUCOSAMINE-2-EPIMERASE"/>
    <property type="match status" value="1"/>
</dbReference>
<dbReference type="HAMAP" id="MF_00929">
    <property type="entry name" value="Cellobiose_2_epim"/>
    <property type="match status" value="1"/>
</dbReference>
<proteinExistence type="inferred from homology"/>
<evidence type="ECO:0000256" key="1">
    <source>
        <dbReference type="ARBA" id="ARBA00001470"/>
    </source>
</evidence>
<dbReference type="EMBL" id="CP136422">
    <property type="protein sequence ID" value="WPX73629.1"/>
    <property type="molecule type" value="Genomic_DNA"/>
</dbReference>
<dbReference type="InterPro" id="IPR012341">
    <property type="entry name" value="6hp_glycosidase-like_sf"/>
</dbReference>
<evidence type="ECO:0000256" key="4">
    <source>
        <dbReference type="HAMAP-Rule" id="MF_00929"/>
    </source>
</evidence>